<dbReference type="AlphaFoldDB" id="A0A5A8DYN3"/>
<comment type="caution">
    <text evidence="3">The sequence shown here is derived from an EMBL/GenBank/DDBJ whole genome shotgun (WGS) entry which is preliminary data.</text>
</comment>
<proteinExistence type="predicted"/>
<evidence type="ECO:0000313" key="2">
    <source>
        <dbReference type="EMBL" id="KAA0166606.1"/>
    </source>
</evidence>
<sequence>MAAGDIEDLRAQLDEALRSRSEMAALLDQGKHRVDSAEAQCEDMQRDLADAMKDGVQARLRADELETRLAAERARADATGKALVRALQSQAQLRHALSELIRGGSDDLALDAAASSLAAAAALGEHVDDAGFGQVWSQLGDLSRTFPELARQAGLLARDVDAAARAARDGDSSSVRRAAAGAIRVLATARPYMRRADDEAGDRDASLREAHEELLVCLGTDQAELRRLRGEG</sequence>
<evidence type="ECO:0000313" key="5">
    <source>
        <dbReference type="Proteomes" id="UP000325113"/>
    </source>
</evidence>
<name>A0A5A8DYN3_CAFRO</name>
<organism evidence="3 4">
    <name type="scientific">Cafeteria roenbergensis</name>
    <name type="common">Marine flagellate</name>
    <dbReference type="NCBI Taxonomy" id="33653"/>
    <lineage>
        <taxon>Eukaryota</taxon>
        <taxon>Sar</taxon>
        <taxon>Stramenopiles</taxon>
        <taxon>Bigyra</taxon>
        <taxon>Opalozoa</taxon>
        <taxon>Bicosoecida</taxon>
        <taxon>Cafeteriaceae</taxon>
        <taxon>Cafeteria</taxon>
    </lineage>
</organism>
<gene>
    <name evidence="3" type="ORF">FNF28_01556</name>
    <name evidence="2" type="ORF">FNF31_01384</name>
</gene>
<dbReference type="Proteomes" id="UP000324907">
    <property type="component" value="Unassembled WGS sequence"/>
</dbReference>
<evidence type="ECO:0000256" key="1">
    <source>
        <dbReference type="SAM" id="Coils"/>
    </source>
</evidence>
<dbReference type="EMBL" id="VLTL01000014">
    <property type="protein sequence ID" value="KAA0170328.1"/>
    <property type="molecule type" value="Genomic_DNA"/>
</dbReference>
<dbReference type="Proteomes" id="UP000325113">
    <property type="component" value="Unassembled WGS sequence"/>
</dbReference>
<evidence type="ECO:0000313" key="3">
    <source>
        <dbReference type="EMBL" id="KAA0170328.1"/>
    </source>
</evidence>
<evidence type="ECO:0000313" key="4">
    <source>
        <dbReference type="Proteomes" id="UP000324907"/>
    </source>
</evidence>
<dbReference type="EMBL" id="VLTM01000008">
    <property type="protein sequence ID" value="KAA0166606.1"/>
    <property type="molecule type" value="Genomic_DNA"/>
</dbReference>
<accession>A0A5A8DYN3</accession>
<protein>
    <submittedName>
        <fullName evidence="3">Uncharacterized protein</fullName>
    </submittedName>
</protein>
<feature type="coiled-coil region" evidence="1">
    <location>
        <begin position="6"/>
        <end position="54"/>
    </location>
</feature>
<keyword evidence="1" id="KW-0175">Coiled coil</keyword>
<reference evidence="4 5" key="1">
    <citation type="submission" date="2019-07" db="EMBL/GenBank/DDBJ databases">
        <title>Genomes of Cafeteria roenbergensis.</title>
        <authorList>
            <person name="Fischer M.G."/>
            <person name="Hackl T."/>
            <person name="Roman M."/>
        </authorList>
    </citation>
    <scope>NUCLEOTIDE SEQUENCE [LARGE SCALE GENOMIC DNA]</scope>
    <source>
        <strain evidence="2 5">Cflag</strain>
        <strain evidence="3 4">RCC970-E3</strain>
    </source>
</reference>